<dbReference type="Pfam" id="PF01981">
    <property type="entry name" value="PTH2"/>
    <property type="match status" value="1"/>
</dbReference>
<dbReference type="GO" id="GO:0005829">
    <property type="term" value="C:cytosol"/>
    <property type="evidence" value="ECO:0007669"/>
    <property type="project" value="TreeGrafter"/>
</dbReference>
<dbReference type="EC" id="3.1.1.29" evidence="1"/>
<dbReference type="InterPro" id="IPR023476">
    <property type="entry name" value="Pep_tRNA_hydro_II_dom_sf"/>
</dbReference>
<protein>
    <recommendedName>
        <fullName evidence="1">peptidyl-tRNA hydrolase</fullName>
        <ecNumber evidence="1">3.1.1.29</ecNumber>
    </recommendedName>
</protein>
<evidence type="ECO:0000256" key="3">
    <source>
        <dbReference type="ARBA" id="ARBA00038050"/>
    </source>
</evidence>
<dbReference type="SUPFAM" id="SSF102462">
    <property type="entry name" value="Peptidyl-tRNA hydrolase II"/>
    <property type="match status" value="1"/>
</dbReference>
<keyword evidence="6" id="KW-0812">Transmembrane</keyword>
<evidence type="ECO:0000256" key="6">
    <source>
        <dbReference type="SAM" id="Phobius"/>
    </source>
</evidence>
<dbReference type="AlphaFoldDB" id="A0A1E4S979"/>
<dbReference type="NCBIfam" id="TIGR00283">
    <property type="entry name" value="arch_pth2"/>
    <property type="match status" value="1"/>
</dbReference>
<gene>
    <name evidence="7" type="ORF">CYBJADRAFT_165305</name>
</gene>
<proteinExistence type="inferred from homology"/>
<accession>A0A1E4S979</accession>
<dbReference type="Gene3D" id="3.40.1490.10">
    <property type="entry name" value="Bit1"/>
    <property type="match status" value="1"/>
</dbReference>
<evidence type="ECO:0000313" key="7">
    <source>
        <dbReference type="EMBL" id="ODV75932.1"/>
    </source>
</evidence>
<keyword evidence="2" id="KW-0378">Hydrolase</keyword>
<comment type="similarity">
    <text evidence="3">Belongs to the PTH2 family.</text>
</comment>
<dbReference type="Proteomes" id="UP000094389">
    <property type="component" value="Unassembled WGS sequence"/>
</dbReference>
<reference evidence="7 8" key="1">
    <citation type="journal article" date="2016" name="Proc. Natl. Acad. Sci. U.S.A.">
        <title>Comparative genomics of biotechnologically important yeasts.</title>
        <authorList>
            <person name="Riley R."/>
            <person name="Haridas S."/>
            <person name="Wolfe K.H."/>
            <person name="Lopes M.R."/>
            <person name="Hittinger C.T."/>
            <person name="Goeker M."/>
            <person name="Salamov A.A."/>
            <person name="Wisecaver J.H."/>
            <person name="Long T.M."/>
            <person name="Calvey C.H."/>
            <person name="Aerts A.L."/>
            <person name="Barry K.W."/>
            <person name="Choi C."/>
            <person name="Clum A."/>
            <person name="Coughlan A.Y."/>
            <person name="Deshpande S."/>
            <person name="Douglass A.P."/>
            <person name="Hanson S.J."/>
            <person name="Klenk H.-P."/>
            <person name="LaButti K.M."/>
            <person name="Lapidus A."/>
            <person name="Lindquist E.A."/>
            <person name="Lipzen A.M."/>
            <person name="Meier-Kolthoff J.P."/>
            <person name="Ohm R.A."/>
            <person name="Otillar R.P."/>
            <person name="Pangilinan J.L."/>
            <person name="Peng Y."/>
            <person name="Rokas A."/>
            <person name="Rosa C.A."/>
            <person name="Scheuner C."/>
            <person name="Sibirny A.A."/>
            <person name="Slot J.C."/>
            <person name="Stielow J.B."/>
            <person name="Sun H."/>
            <person name="Kurtzman C.P."/>
            <person name="Blackwell M."/>
            <person name="Grigoriev I.V."/>
            <person name="Jeffries T.W."/>
        </authorList>
    </citation>
    <scope>NUCLEOTIDE SEQUENCE [LARGE SCALE GENOMIC DNA]</scope>
    <source>
        <strain evidence="8">ATCC 18201 / CBS 1600 / BCRC 20928 / JCM 3617 / NBRC 0987 / NRRL Y-1542</strain>
    </source>
</reference>
<feature type="compositionally biased region" description="Basic residues" evidence="5">
    <location>
        <begin position="30"/>
        <end position="43"/>
    </location>
</feature>
<evidence type="ECO:0000313" key="8">
    <source>
        <dbReference type="Proteomes" id="UP000094389"/>
    </source>
</evidence>
<evidence type="ECO:0000256" key="1">
    <source>
        <dbReference type="ARBA" id="ARBA00013260"/>
    </source>
</evidence>
<dbReference type="CDD" id="cd02430">
    <property type="entry name" value="PTH2"/>
    <property type="match status" value="1"/>
</dbReference>
<dbReference type="InterPro" id="IPR002833">
    <property type="entry name" value="PTH2"/>
</dbReference>
<dbReference type="OMA" id="RMDLGMT"/>
<keyword evidence="6" id="KW-0472">Membrane</keyword>
<dbReference type="PANTHER" id="PTHR12649">
    <property type="entry name" value="PEPTIDYL-TRNA HYDROLASE 2"/>
    <property type="match status" value="1"/>
</dbReference>
<dbReference type="OrthoDB" id="1733656at2759"/>
<sequence length="218" mass="23542">MATQTQLVSACAVSFVTGIILSNWLPIGSHRQRHRRARNRKKGTSATTSGSSTSTTPTSETSENSDDDEGSVYSSDLEESEEEDFQVDSSALNDIPGETRMALIVRTDLGMGKGKAAAQCAHAALGCYRLMELDGAESQNLTMLKRWERTGQAKITLQVKSKEDMDLLYARAISLNINAYIVHDAGRTQIEAGSATVLGLGPAPKVVMDQVTGELKLY</sequence>
<feature type="region of interest" description="Disordered" evidence="5">
    <location>
        <begin position="30"/>
        <end position="92"/>
    </location>
</feature>
<dbReference type="GeneID" id="30988374"/>
<comment type="catalytic activity">
    <reaction evidence="4">
        <text>an N-acyl-L-alpha-aminoacyl-tRNA + H2O = an N-acyl-L-amino acid + a tRNA + H(+)</text>
        <dbReference type="Rhea" id="RHEA:54448"/>
        <dbReference type="Rhea" id="RHEA-COMP:10123"/>
        <dbReference type="Rhea" id="RHEA-COMP:13883"/>
        <dbReference type="ChEBI" id="CHEBI:15377"/>
        <dbReference type="ChEBI" id="CHEBI:15378"/>
        <dbReference type="ChEBI" id="CHEBI:59874"/>
        <dbReference type="ChEBI" id="CHEBI:78442"/>
        <dbReference type="ChEBI" id="CHEBI:138191"/>
        <dbReference type="EC" id="3.1.1.29"/>
    </reaction>
</comment>
<keyword evidence="6" id="KW-1133">Transmembrane helix</keyword>
<organism evidence="7 8">
    <name type="scientific">Cyberlindnera jadinii (strain ATCC 18201 / CBS 1600 / BCRC 20928 / JCM 3617 / NBRC 0987 / NRRL Y-1542)</name>
    <name type="common">Torula yeast</name>
    <name type="synonym">Candida utilis</name>
    <dbReference type="NCBI Taxonomy" id="983966"/>
    <lineage>
        <taxon>Eukaryota</taxon>
        <taxon>Fungi</taxon>
        <taxon>Dikarya</taxon>
        <taxon>Ascomycota</taxon>
        <taxon>Saccharomycotina</taxon>
        <taxon>Saccharomycetes</taxon>
        <taxon>Phaffomycetales</taxon>
        <taxon>Phaffomycetaceae</taxon>
        <taxon>Cyberlindnera</taxon>
    </lineage>
</organism>
<evidence type="ECO:0000256" key="4">
    <source>
        <dbReference type="ARBA" id="ARBA00048707"/>
    </source>
</evidence>
<feature type="transmembrane region" description="Helical" evidence="6">
    <location>
        <begin position="6"/>
        <end position="26"/>
    </location>
</feature>
<feature type="compositionally biased region" description="Low complexity" evidence="5">
    <location>
        <begin position="44"/>
        <end position="62"/>
    </location>
</feature>
<evidence type="ECO:0000256" key="2">
    <source>
        <dbReference type="ARBA" id="ARBA00022801"/>
    </source>
</evidence>
<name>A0A1E4S979_CYBJN</name>
<dbReference type="GO" id="GO:0004045">
    <property type="term" value="F:peptidyl-tRNA hydrolase activity"/>
    <property type="evidence" value="ECO:0007669"/>
    <property type="project" value="UniProtKB-EC"/>
</dbReference>
<dbReference type="RefSeq" id="XP_020072971.1">
    <property type="nucleotide sequence ID" value="XM_020213978.1"/>
</dbReference>
<dbReference type="PANTHER" id="PTHR12649:SF11">
    <property type="entry name" value="PEPTIDYL-TRNA HYDROLASE 2, MITOCHONDRIAL"/>
    <property type="match status" value="1"/>
</dbReference>
<dbReference type="FunFam" id="3.40.1490.10:FF:000001">
    <property type="entry name" value="Peptidyl-tRNA hydrolase 2"/>
    <property type="match status" value="1"/>
</dbReference>
<evidence type="ECO:0000256" key="5">
    <source>
        <dbReference type="SAM" id="MobiDB-lite"/>
    </source>
</evidence>
<feature type="compositionally biased region" description="Acidic residues" evidence="5">
    <location>
        <begin position="63"/>
        <end position="86"/>
    </location>
</feature>
<keyword evidence="8" id="KW-1185">Reference proteome</keyword>
<dbReference type="EMBL" id="KV453925">
    <property type="protein sequence ID" value="ODV75932.1"/>
    <property type="molecule type" value="Genomic_DNA"/>
</dbReference>
<dbReference type="STRING" id="983966.A0A1E4S979"/>